<keyword evidence="1" id="KW-1133">Transmembrane helix</keyword>
<dbReference type="AlphaFoldDB" id="A0AAV5ULU6"/>
<proteinExistence type="predicted"/>
<feature type="transmembrane region" description="Helical" evidence="1">
    <location>
        <begin position="58"/>
        <end position="75"/>
    </location>
</feature>
<sequence length="76" mass="8649">IICSFRVFERESDMHTMRRLSLHHHTTIANRKRRLSSLKGAQQTTNLLAETQLFNCKAGIAYIASLLGVVIYSMAK</sequence>
<keyword evidence="1" id="KW-0812">Transmembrane</keyword>
<gene>
    <name evidence="2" type="ORF">PENTCL1PPCAC_29493</name>
</gene>
<keyword evidence="1" id="KW-0472">Membrane</keyword>
<protein>
    <submittedName>
        <fullName evidence="2">Uncharacterized protein</fullName>
    </submittedName>
</protein>
<name>A0AAV5ULU6_9BILA</name>
<evidence type="ECO:0000313" key="3">
    <source>
        <dbReference type="Proteomes" id="UP001432027"/>
    </source>
</evidence>
<dbReference type="EMBL" id="BTSX01000006">
    <property type="protein sequence ID" value="GMT07319.1"/>
    <property type="molecule type" value="Genomic_DNA"/>
</dbReference>
<reference evidence="2" key="1">
    <citation type="submission" date="2023-10" db="EMBL/GenBank/DDBJ databases">
        <title>Genome assembly of Pristionchus species.</title>
        <authorList>
            <person name="Yoshida K."/>
            <person name="Sommer R.J."/>
        </authorList>
    </citation>
    <scope>NUCLEOTIDE SEQUENCE</scope>
    <source>
        <strain evidence="2">RS0144</strain>
    </source>
</reference>
<keyword evidence="3" id="KW-1185">Reference proteome</keyword>
<evidence type="ECO:0000256" key="1">
    <source>
        <dbReference type="SAM" id="Phobius"/>
    </source>
</evidence>
<evidence type="ECO:0000313" key="2">
    <source>
        <dbReference type="EMBL" id="GMT07319.1"/>
    </source>
</evidence>
<dbReference type="Proteomes" id="UP001432027">
    <property type="component" value="Unassembled WGS sequence"/>
</dbReference>
<accession>A0AAV5ULU6</accession>
<organism evidence="2 3">
    <name type="scientific">Pristionchus entomophagus</name>
    <dbReference type="NCBI Taxonomy" id="358040"/>
    <lineage>
        <taxon>Eukaryota</taxon>
        <taxon>Metazoa</taxon>
        <taxon>Ecdysozoa</taxon>
        <taxon>Nematoda</taxon>
        <taxon>Chromadorea</taxon>
        <taxon>Rhabditida</taxon>
        <taxon>Rhabditina</taxon>
        <taxon>Diplogasteromorpha</taxon>
        <taxon>Diplogasteroidea</taxon>
        <taxon>Neodiplogasteridae</taxon>
        <taxon>Pristionchus</taxon>
    </lineage>
</organism>
<feature type="non-terminal residue" evidence="2">
    <location>
        <position position="1"/>
    </location>
</feature>
<comment type="caution">
    <text evidence="2">The sequence shown here is derived from an EMBL/GenBank/DDBJ whole genome shotgun (WGS) entry which is preliminary data.</text>
</comment>